<dbReference type="Proteomes" id="UP000636709">
    <property type="component" value="Unassembled WGS sequence"/>
</dbReference>
<evidence type="ECO:0000313" key="1">
    <source>
        <dbReference type="EMBL" id="KAF8714354.1"/>
    </source>
</evidence>
<sequence length="142" mass="16054">MERAALGSGGAGDRGRVLLPCGHLRREVRNAARPRRCSSAPPRGTKQWTPQELAAAKLFARAAVENVEAYMELTEADVEEEYRRAGKLHKYEPAKELDKRFARVIKKYPPPPGLVPDIDRLCDKDKRVLAFEINGIEEIWVF</sequence>
<organism evidence="1 2">
    <name type="scientific">Digitaria exilis</name>
    <dbReference type="NCBI Taxonomy" id="1010633"/>
    <lineage>
        <taxon>Eukaryota</taxon>
        <taxon>Viridiplantae</taxon>
        <taxon>Streptophyta</taxon>
        <taxon>Embryophyta</taxon>
        <taxon>Tracheophyta</taxon>
        <taxon>Spermatophyta</taxon>
        <taxon>Magnoliopsida</taxon>
        <taxon>Liliopsida</taxon>
        <taxon>Poales</taxon>
        <taxon>Poaceae</taxon>
        <taxon>PACMAD clade</taxon>
        <taxon>Panicoideae</taxon>
        <taxon>Panicodae</taxon>
        <taxon>Paniceae</taxon>
        <taxon>Anthephorinae</taxon>
        <taxon>Digitaria</taxon>
    </lineage>
</organism>
<proteinExistence type="predicted"/>
<dbReference type="OrthoDB" id="690137at2759"/>
<reference evidence="1" key="1">
    <citation type="submission" date="2020-07" db="EMBL/GenBank/DDBJ databases">
        <title>Genome sequence and genetic diversity analysis of an under-domesticated orphan crop, white fonio (Digitaria exilis).</title>
        <authorList>
            <person name="Bennetzen J.L."/>
            <person name="Chen S."/>
            <person name="Ma X."/>
            <person name="Wang X."/>
            <person name="Yssel A.E.J."/>
            <person name="Chaluvadi S.R."/>
            <person name="Johnson M."/>
            <person name="Gangashetty P."/>
            <person name="Hamidou F."/>
            <person name="Sanogo M.D."/>
            <person name="Zwaenepoel A."/>
            <person name="Wallace J."/>
            <person name="Van De Peer Y."/>
            <person name="Van Deynze A."/>
        </authorList>
    </citation>
    <scope>NUCLEOTIDE SEQUENCE</scope>
    <source>
        <tissue evidence="1">Leaves</tissue>
    </source>
</reference>
<dbReference type="AlphaFoldDB" id="A0A835BT87"/>
<name>A0A835BT87_9POAL</name>
<accession>A0A835BT87</accession>
<keyword evidence="2" id="KW-1185">Reference proteome</keyword>
<comment type="caution">
    <text evidence="1">The sequence shown here is derived from an EMBL/GenBank/DDBJ whole genome shotgun (WGS) entry which is preliminary data.</text>
</comment>
<gene>
    <name evidence="1" type="ORF">HU200_027820</name>
</gene>
<protein>
    <submittedName>
        <fullName evidence="1">Uncharacterized protein</fullName>
    </submittedName>
</protein>
<evidence type="ECO:0000313" key="2">
    <source>
        <dbReference type="Proteomes" id="UP000636709"/>
    </source>
</evidence>
<dbReference type="EMBL" id="JACEFO010001735">
    <property type="protein sequence ID" value="KAF8714354.1"/>
    <property type="molecule type" value="Genomic_DNA"/>
</dbReference>